<name>A0A1H4EDB5_9BURK</name>
<evidence type="ECO:0000256" key="2">
    <source>
        <dbReference type="ARBA" id="ARBA00022801"/>
    </source>
</evidence>
<dbReference type="SUPFAM" id="SSF54637">
    <property type="entry name" value="Thioesterase/thiol ester dehydrase-isomerase"/>
    <property type="match status" value="1"/>
</dbReference>
<dbReference type="InterPro" id="IPR050563">
    <property type="entry name" value="4-hydroxybenzoyl-CoA_TE"/>
</dbReference>
<dbReference type="GO" id="GO:0047617">
    <property type="term" value="F:fatty acyl-CoA hydrolase activity"/>
    <property type="evidence" value="ECO:0007669"/>
    <property type="project" value="TreeGrafter"/>
</dbReference>
<gene>
    <name evidence="3" type="ORF">SAMN05421875_1349</name>
</gene>
<dbReference type="CDD" id="cd00586">
    <property type="entry name" value="4HBT"/>
    <property type="match status" value="1"/>
</dbReference>
<accession>A0A1H4EDB5</accession>
<sequence length="141" mass="16044">MTAMAFEFPIRIYWEDTDAGGIVFYANYLKFFERARTEWLRSLGLGQQRLREQTGGMFVVTDARLRYLRPARLDDALIVTAHLQETGRASLTIVQQALLNNEQMSSQPPILLSEGTIRIGWVDAASMRPARIPNTLLEQLS</sequence>
<dbReference type="EMBL" id="FNQJ01000034">
    <property type="protein sequence ID" value="SEA83023.1"/>
    <property type="molecule type" value="Genomic_DNA"/>
</dbReference>
<dbReference type="Proteomes" id="UP000199002">
    <property type="component" value="Unassembled WGS sequence"/>
</dbReference>
<dbReference type="NCBIfam" id="TIGR02799">
    <property type="entry name" value="thio_ybgC"/>
    <property type="match status" value="1"/>
</dbReference>
<evidence type="ECO:0000256" key="1">
    <source>
        <dbReference type="ARBA" id="ARBA00005953"/>
    </source>
</evidence>
<dbReference type="Pfam" id="PF13279">
    <property type="entry name" value="4HBT_2"/>
    <property type="match status" value="1"/>
</dbReference>
<organism evidence="3 4">
    <name type="scientific">Acidovorax soli</name>
    <dbReference type="NCBI Taxonomy" id="592050"/>
    <lineage>
        <taxon>Bacteria</taxon>
        <taxon>Pseudomonadati</taxon>
        <taxon>Pseudomonadota</taxon>
        <taxon>Betaproteobacteria</taxon>
        <taxon>Burkholderiales</taxon>
        <taxon>Comamonadaceae</taxon>
        <taxon>Acidovorax</taxon>
    </lineage>
</organism>
<dbReference type="InterPro" id="IPR014166">
    <property type="entry name" value="Tol-Pal_acyl-CoA_thioesterase"/>
</dbReference>
<dbReference type="Gene3D" id="3.10.129.10">
    <property type="entry name" value="Hotdog Thioesterase"/>
    <property type="match status" value="1"/>
</dbReference>
<dbReference type="PANTHER" id="PTHR31793:SF37">
    <property type="entry name" value="ACYL-COA THIOESTER HYDROLASE YBGC"/>
    <property type="match status" value="1"/>
</dbReference>
<dbReference type="InterPro" id="IPR006684">
    <property type="entry name" value="YbgC/YbaW"/>
</dbReference>
<dbReference type="STRING" id="592050.SAMN05421875_1349"/>
<evidence type="ECO:0000313" key="3">
    <source>
        <dbReference type="EMBL" id="SEA83023.1"/>
    </source>
</evidence>
<reference evidence="4" key="1">
    <citation type="submission" date="2016-10" db="EMBL/GenBank/DDBJ databases">
        <authorList>
            <person name="Varghese N."/>
            <person name="Submissions S."/>
        </authorList>
    </citation>
    <scope>NUCLEOTIDE SEQUENCE [LARGE SCALE GENOMIC DNA]</scope>
    <source>
        <strain evidence="4">DSM 25157</strain>
    </source>
</reference>
<dbReference type="InterPro" id="IPR029069">
    <property type="entry name" value="HotDog_dom_sf"/>
</dbReference>
<proteinExistence type="inferred from homology"/>
<dbReference type="PANTHER" id="PTHR31793">
    <property type="entry name" value="4-HYDROXYBENZOYL-COA THIOESTERASE FAMILY MEMBER"/>
    <property type="match status" value="1"/>
</dbReference>
<dbReference type="PIRSF" id="PIRSF003230">
    <property type="entry name" value="YbgC"/>
    <property type="match status" value="1"/>
</dbReference>
<keyword evidence="4" id="KW-1185">Reference proteome</keyword>
<dbReference type="FunFam" id="3.10.129.10:FF:000004">
    <property type="entry name" value="Tol-pal system-associated acyl-CoA thioesterase"/>
    <property type="match status" value="1"/>
</dbReference>
<evidence type="ECO:0000313" key="4">
    <source>
        <dbReference type="Proteomes" id="UP000199002"/>
    </source>
</evidence>
<keyword evidence="2 3" id="KW-0378">Hydrolase</keyword>
<protein>
    <submittedName>
        <fullName evidence="3">Acyl-CoA thioester hydrolase</fullName>
    </submittedName>
</protein>
<dbReference type="NCBIfam" id="TIGR00051">
    <property type="entry name" value="YbgC/FadM family acyl-CoA thioesterase"/>
    <property type="match status" value="1"/>
</dbReference>
<dbReference type="AlphaFoldDB" id="A0A1H4EDB5"/>
<comment type="similarity">
    <text evidence="1">Belongs to the 4-hydroxybenzoyl-CoA thioesterase family.</text>
</comment>